<organism evidence="1">
    <name type="scientific">Cuerna arida</name>
    <dbReference type="NCBI Taxonomy" id="1464854"/>
    <lineage>
        <taxon>Eukaryota</taxon>
        <taxon>Metazoa</taxon>
        <taxon>Ecdysozoa</taxon>
        <taxon>Arthropoda</taxon>
        <taxon>Hexapoda</taxon>
        <taxon>Insecta</taxon>
        <taxon>Pterygota</taxon>
        <taxon>Neoptera</taxon>
        <taxon>Paraneoptera</taxon>
        <taxon>Hemiptera</taxon>
        <taxon>Auchenorrhyncha</taxon>
        <taxon>Membracoidea</taxon>
        <taxon>Cicadellidae</taxon>
        <taxon>Cicadellinae</taxon>
        <taxon>Proconiini</taxon>
        <taxon>Cuerna</taxon>
    </lineage>
</organism>
<accession>A0A1B6EST5</accession>
<protein>
    <submittedName>
        <fullName evidence="1">Uncharacterized protein</fullName>
    </submittedName>
</protein>
<proteinExistence type="predicted"/>
<feature type="non-terminal residue" evidence="1">
    <location>
        <position position="1"/>
    </location>
</feature>
<feature type="non-terminal residue" evidence="1">
    <location>
        <position position="105"/>
    </location>
</feature>
<name>A0A1B6EST5_9HEMI</name>
<dbReference type="EMBL" id="GECZ01028735">
    <property type="protein sequence ID" value="JAS41034.1"/>
    <property type="molecule type" value="Transcribed_RNA"/>
</dbReference>
<sequence length="105" mass="12050">AVLAKDSIGQLCHIAPFIEKWVKNVERLCINNMREVVQPNIDNIQKQLATVKVATEETLEFIKKYNLKKDLLRGEAEFNLENFSEAKICIENDLQLLLQHAETAL</sequence>
<dbReference type="AlphaFoldDB" id="A0A1B6EST5"/>
<reference evidence="1" key="1">
    <citation type="submission" date="2015-11" db="EMBL/GenBank/DDBJ databases">
        <title>De novo transcriptome assembly of four potential Pierce s Disease insect vectors from Arizona vineyards.</title>
        <authorList>
            <person name="Tassone E.E."/>
        </authorList>
    </citation>
    <scope>NUCLEOTIDE SEQUENCE</scope>
</reference>
<gene>
    <name evidence="1" type="ORF">g.46058</name>
</gene>
<evidence type="ECO:0000313" key="1">
    <source>
        <dbReference type="EMBL" id="JAS41034.1"/>
    </source>
</evidence>